<dbReference type="EMBL" id="CAJOAZ010017912">
    <property type="protein sequence ID" value="CAF4320549.1"/>
    <property type="molecule type" value="Genomic_DNA"/>
</dbReference>
<gene>
    <name evidence="1" type="ORF">OXD698_LOCUS47146</name>
</gene>
<evidence type="ECO:0000313" key="1">
    <source>
        <dbReference type="EMBL" id="CAF4320549.1"/>
    </source>
</evidence>
<name>A0A820J7V0_9BILA</name>
<evidence type="ECO:0000313" key="2">
    <source>
        <dbReference type="Proteomes" id="UP000663844"/>
    </source>
</evidence>
<organism evidence="1 2">
    <name type="scientific">Adineta steineri</name>
    <dbReference type="NCBI Taxonomy" id="433720"/>
    <lineage>
        <taxon>Eukaryota</taxon>
        <taxon>Metazoa</taxon>
        <taxon>Spiralia</taxon>
        <taxon>Gnathifera</taxon>
        <taxon>Rotifera</taxon>
        <taxon>Eurotatoria</taxon>
        <taxon>Bdelloidea</taxon>
        <taxon>Adinetida</taxon>
        <taxon>Adinetidae</taxon>
        <taxon>Adineta</taxon>
    </lineage>
</organism>
<comment type="caution">
    <text evidence="1">The sequence shown here is derived from an EMBL/GenBank/DDBJ whole genome shotgun (WGS) entry which is preliminary data.</text>
</comment>
<reference evidence="1" key="1">
    <citation type="submission" date="2021-02" db="EMBL/GenBank/DDBJ databases">
        <authorList>
            <person name="Nowell W R."/>
        </authorList>
    </citation>
    <scope>NUCLEOTIDE SEQUENCE</scope>
</reference>
<protein>
    <submittedName>
        <fullName evidence="1">Uncharacterized protein</fullName>
    </submittedName>
</protein>
<dbReference type="Proteomes" id="UP000663844">
    <property type="component" value="Unassembled WGS sequence"/>
</dbReference>
<feature type="non-terminal residue" evidence="1">
    <location>
        <position position="84"/>
    </location>
</feature>
<proteinExistence type="predicted"/>
<accession>A0A820J7V0</accession>
<sequence>MYILIGGIFTDWVLAHIKRFFGIDWFTMGRQLFWVRFPDSTKRLESLRQFCENNQLKVTIANRVPFTDEGIQEAFRLQMSRRTV</sequence>
<dbReference type="AlphaFoldDB" id="A0A820J7V0"/>